<reference evidence="1 2" key="1">
    <citation type="submission" date="2018-10" db="EMBL/GenBank/DDBJ databases">
        <title>Isolation from soil.</title>
        <authorList>
            <person name="Hu J."/>
        </authorList>
    </citation>
    <scope>NUCLEOTIDE SEQUENCE [LARGE SCALE GENOMIC DNA]</scope>
    <source>
        <strain evidence="1 2">NEAU-Ht49</strain>
    </source>
</reference>
<keyword evidence="2" id="KW-1185">Reference proteome</keyword>
<accession>A0A3M2LKK8</accession>
<dbReference type="RefSeq" id="WP_122198622.1">
    <property type="nucleotide sequence ID" value="NZ_JBHSKC010000021.1"/>
</dbReference>
<protein>
    <submittedName>
        <fullName evidence="1">Uncharacterized protein</fullName>
    </submittedName>
</protein>
<evidence type="ECO:0000313" key="2">
    <source>
        <dbReference type="Proteomes" id="UP000282674"/>
    </source>
</evidence>
<evidence type="ECO:0000313" key="1">
    <source>
        <dbReference type="EMBL" id="RMI38009.1"/>
    </source>
</evidence>
<proteinExistence type="predicted"/>
<organism evidence="1 2">
    <name type="scientific">Actinomadura harenae</name>
    <dbReference type="NCBI Taxonomy" id="2483351"/>
    <lineage>
        <taxon>Bacteria</taxon>
        <taxon>Bacillati</taxon>
        <taxon>Actinomycetota</taxon>
        <taxon>Actinomycetes</taxon>
        <taxon>Streptosporangiales</taxon>
        <taxon>Thermomonosporaceae</taxon>
        <taxon>Actinomadura</taxon>
    </lineage>
</organism>
<name>A0A3M2LKK8_9ACTN</name>
<gene>
    <name evidence="1" type="ORF">EBO15_34255</name>
</gene>
<comment type="caution">
    <text evidence="1">The sequence shown here is derived from an EMBL/GenBank/DDBJ whole genome shotgun (WGS) entry which is preliminary data.</text>
</comment>
<dbReference type="EMBL" id="RFFG01000094">
    <property type="protein sequence ID" value="RMI38009.1"/>
    <property type="molecule type" value="Genomic_DNA"/>
</dbReference>
<dbReference type="Proteomes" id="UP000282674">
    <property type="component" value="Unassembled WGS sequence"/>
</dbReference>
<sequence length="168" mass="18749">MEDWNPWAVKPNAERDRWELTPLHGVGPLAFGMNADQVAVALGVQPADLRGWEAVGYSVQECGVHLYFVEERLAAIAGDMRTGPQITLDGVDLVAQVPSVMEQWLQDYLAARDLPFYYGGNYEPGSLDLGLYLRVQRAGDHLLTRPLMVNAALADDSERIPRREWSVI</sequence>
<dbReference type="AlphaFoldDB" id="A0A3M2LKK8"/>